<dbReference type="InterPro" id="IPR045308">
    <property type="entry name" value="UbiB_bact"/>
</dbReference>
<dbReference type="UniPathway" id="UPA00232"/>
<keyword evidence="6" id="KW-0831">Ubiquinone biosynthesis</keyword>
<gene>
    <name evidence="14" type="primary">ubiB</name>
    <name evidence="14" type="ORF">DLJ53_07700</name>
</gene>
<comment type="similarity">
    <text evidence="2">Belongs to the protein kinase superfamily. ADCK protein kinase family.</text>
</comment>
<evidence type="ECO:0000256" key="5">
    <source>
        <dbReference type="ARBA" id="ARBA00022679"/>
    </source>
</evidence>
<keyword evidence="11" id="KW-1133">Transmembrane helix</keyword>
<dbReference type="CDD" id="cd13972">
    <property type="entry name" value="UbiB"/>
    <property type="match status" value="1"/>
</dbReference>
<dbReference type="PANTHER" id="PTHR10566">
    <property type="entry name" value="CHAPERONE-ACTIVITY OF BC1 COMPLEX CABC1 -RELATED"/>
    <property type="match status" value="1"/>
</dbReference>
<dbReference type="Pfam" id="PF03109">
    <property type="entry name" value="ABC1"/>
    <property type="match status" value="1"/>
</dbReference>
<evidence type="ECO:0000313" key="15">
    <source>
        <dbReference type="Proteomes" id="UP000249590"/>
    </source>
</evidence>
<dbReference type="SUPFAM" id="SSF56112">
    <property type="entry name" value="Protein kinase-like (PK-like)"/>
    <property type="match status" value="1"/>
</dbReference>
<dbReference type="InterPro" id="IPR010232">
    <property type="entry name" value="UbiB"/>
</dbReference>
<dbReference type="PANTHER" id="PTHR10566:SF113">
    <property type="entry name" value="PROTEIN ACTIVITY OF BC1 COMPLEX KINASE 7, CHLOROPLASTIC"/>
    <property type="match status" value="1"/>
</dbReference>
<accession>A0A8B2NVZ8</accession>
<dbReference type="InterPro" id="IPR011009">
    <property type="entry name" value="Kinase-like_dom_sf"/>
</dbReference>
<dbReference type="InterPro" id="IPR004147">
    <property type="entry name" value="ABC1_dom"/>
</dbReference>
<keyword evidence="10" id="KW-0067">ATP-binding</keyword>
<comment type="pathway">
    <text evidence="1">Cofactor biosynthesis; ubiquinone biosynthesis [regulation].</text>
</comment>
<evidence type="ECO:0000256" key="9">
    <source>
        <dbReference type="ARBA" id="ARBA00022777"/>
    </source>
</evidence>
<evidence type="ECO:0000256" key="3">
    <source>
        <dbReference type="ARBA" id="ARBA00022475"/>
    </source>
</evidence>
<evidence type="ECO:0000259" key="13">
    <source>
        <dbReference type="Pfam" id="PF03109"/>
    </source>
</evidence>
<evidence type="ECO:0000256" key="10">
    <source>
        <dbReference type="ARBA" id="ARBA00022840"/>
    </source>
</evidence>
<proteinExistence type="inferred from homology"/>
<dbReference type="NCBIfam" id="TIGR01982">
    <property type="entry name" value="UbiB"/>
    <property type="match status" value="1"/>
</dbReference>
<evidence type="ECO:0000256" key="6">
    <source>
        <dbReference type="ARBA" id="ARBA00022688"/>
    </source>
</evidence>
<keyword evidence="9" id="KW-0418">Kinase</keyword>
<feature type="domain" description="ABC1 atypical kinase-like" evidence="13">
    <location>
        <begin position="94"/>
        <end position="341"/>
    </location>
</feature>
<dbReference type="Proteomes" id="UP000249590">
    <property type="component" value="Unassembled WGS sequence"/>
</dbReference>
<organism evidence="14 15">
    <name type="scientific">Acuticoccus sediminis</name>
    <dbReference type="NCBI Taxonomy" id="2184697"/>
    <lineage>
        <taxon>Bacteria</taxon>
        <taxon>Pseudomonadati</taxon>
        <taxon>Pseudomonadota</taxon>
        <taxon>Alphaproteobacteria</taxon>
        <taxon>Hyphomicrobiales</taxon>
        <taxon>Amorphaceae</taxon>
        <taxon>Acuticoccus</taxon>
    </lineage>
</organism>
<dbReference type="EMBL" id="QHHQ01000001">
    <property type="protein sequence ID" value="RAI04317.1"/>
    <property type="molecule type" value="Genomic_DNA"/>
</dbReference>
<keyword evidence="5" id="KW-0808">Transferase</keyword>
<evidence type="ECO:0000256" key="7">
    <source>
        <dbReference type="ARBA" id="ARBA00022692"/>
    </source>
</evidence>
<dbReference type="GO" id="GO:0006744">
    <property type="term" value="P:ubiquinone biosynthetic process"/>
    <property type="evidence" value="ECO:0007669"/>
    <property type="project" value="UniProtKB-UniPathway"/>
</dbReference>
<dbReference type="GO" id="GO:0005524">
    <property type="term" value="F:ATP binding"/>
    <property type="evidence" value="ECO:0007669"/>
    <property type="project" value="UniProtKB-KW"/>
</dbReference>
<evidence type="ECO:0000256" key="4">
    <source>
        <dbReference type="ARBA" id="ARBA00022519"/>
    </source>
</evidence>
<dbReference type="InterPro" id="IPR050154">
    <property type="entry name" value="UbiB_kinase"/>
</dbReference>
<evidence type="ECO:0000313" key="14">
    <source>
        <dbReference type="EMBL" id="RAI04317.1"/>
    </source>
</evidence>
<dbReference type="AlphaFoldDB" id="A0A8B2NVZ8"/>
<keyword evidence="4" id="KW-0997">Cell inner membrane</keyword>
<dbReference type="GO" id="GO:0016301">
    <property type="term" value="F:kinase activity"/>
    <property type="evidence" value="ECO:0007669"/>
    <property type="project" value="UniProtKB-KW"/>
</dbReference>
<dbReference type="RefSeq" id="WP_111343711.1">
    <property type="nucleotide sequence ID" value="NZ_JAIWKD010000001.1"/>
</dbReference>
<keyword evidence="8" id="KW-0547">Nucleotide-binding</keyword>
<dbReference type="OrthoDB" id="9795390at2"/>
<evidence type="ECO:0000256" key="2">
    <source>
        <dbReference type="ARBA" id="ARBA00009670"/>
    </source>
</evidence>
<reference evidence="14 15" key="1">
    <citation type="submission" date="2018-05" db="EMBL/GenBank/DDBJ databases">
        <title>Acuticoccus sediminis sp. nov., isolated from deep-sea sediment of Indian Ocean.</title>
        <authorList>
            <person name="Liu X."/>
            <person name="Lai Q."/>
            <person name="Du Y."/>
            <person name="Sun F."/>
            <person name="Zhang X."/>
            <person name="Wang S."/>
            <person name="Shao Z."/>
        </authorList>
    </citation>
    <scope>NUCLEOTIDE SEQUENCE [LARGE SCALE GENOMIC DNA]</scope>
    <source>
        <strain evidence="14 15">PTG4-2</strain>
    </source>
</reference>
<keyword evidence="7" id="KW-0812">Transmembrane</keyword>
<comment type="caution">
    <text evidence="14">The sequence shown here is derived from an EMBL/GenBank/DDBJ whole genome shotgun (WGS) entry which is preliminary data.</text>
</comment>
<keyword evidence="12" id="KW-0472">Membrane</keyword>
<protein>
    <submittedName>
        <fullName evidence="14">2-polyprenylphenol 6-hydroxylase</fullName>
    </submittedName>
</protein>
<evidence type="ECO:0000256" key="8">
    <source>
        <dbReference type="ARBA" id="ARBA00022741"/>
    </source>
</evidence>
<evidence type="ECO:0000256" key="1">
    <source>
        <dbReference type="ARBA" id="ARBA00005020"/>
    </source>
</evidence>
<evidence type="ECO:0000256" key="12">
    <source>
        <dbReference type="ARBA" id="ARBA00023136"/>
    </source>
</evidence>
<keyword evidence="15" id="KW-1185">Reference proteome</keyword>
<sequence length="523" mass="58158">MPLLPYWRFLHAGFVMAREGVFAIVPLEDAPASAKFAVRLIRTIERRSARKRDMAARLSLTFDRLGPSYIKLGQFLATRADVVGEEVAGELATLQDQVPPVPDVEARAAIEEALGAPIDSIYSEFGECVAAASIAQVYRATLSDRLGTREVAVKVLRPGVARRFERDLEAYYTAARFVERFVPSARRLRPVAVVDTLAASVRFEMDLRLEAAAMSEMAENVREEEHFRVPHVEWAQTTRTVLTMEWIDGIKLSRVAELKAAGHDLPELGRNLLQTFLRGAVRDGFFHADMHQGNLFAESDGTLVAVDFGITGRLSREERGFLAEILYGFIQRDYRRVAEIHFRAGYVPMTQDVDLFAQALRSVGEPIRGATAADISMSRLLAHLFETTELFQMTTQPQLIMLQKTMVVVEGVARSLDPQLDIWETAEPVVRDWMVAEIGPAATVRKAQDSFSAITRAALAAPELAERLERLSKDFEVALEKGLPLSDRSIDALGQYAAARSTIRVLGLWVAAISLAILAWNSF</sequence>
<keyword evidence="3" id="KW-1003">Cell membrane</keyword>
<evidence type="ECO:0000256" key="11">
    <source>
        <dbReference type="ARBA" id="ARBA00022989"/>
    </source>
</evidence>
<name>A0A8B2NVZ8_9HYPH</name>